<protein>
    <recommendedName>
        <fullName evidence="3">DUF2785 domain-containing protein</fullName>
    </recommendedName>
</protein>
<dbReference type="InterPro" id="IPR021247">
    <property type="entry name" value="DUF2785"/>
</dbReference>
<evidence type="ECO:0008006" key="3">
    <source>
        <dbReference type="Google" id="ProtNLM"/>
    </source>
</evidence>
<gene>
    <name evidence="1" type="ordered locus">TC41_0215</name>
</gene>
<dbReference type="RefSeq" id="WP_014463105.1">
    <property type="nucleotide sequence ID" value="NC_017167.1"/>
</dbReference>
<dbReference type="PATRIC" id="fig|1048834.4.peg.200"/>
<proteinExistence type="predicted"/>
<dbReference type="Proteomes" id="UP000000292">
    <property type="component" value="Chromosome"/>
</dbReference>
<dbReference type="AlphaFoldDB" id="F8IJ40"/>
<evidence type="ECO:0000313" key="1">
    <source>
        <dbReference type="EMBL" id="AEJ42191.1"/>
    </source>
</evidence>
<dbReference type="eggNOG" id="ENOG5030DU7">
    <property type="taxonomic scope" value="Bacteria"/>
</dbReference>
<reference evidence="2" key="2">
    <citation type="submission" date="2011-06" db="EMBL/GenBank/DDBJ databases">
        <title>The complete genome sequence of Alicyclobacillus acidocaldarius sp. Tc-4-1.</title>
        <authorList>
            <person name="Chen Y."/>
            <person name="He Y."/>
            <person name="Dong Z."/>
            <person name="Hu S."/>
        </authorList>
    </citation>
    <scope>NUCLEOTIDE SEQUENCE [LARGE SCALE GENOMIC DNA]</scope>
    <source>
        <strain evidence="2">Tc-4-1</strain>
    </source>
</reference>
<dbReference type="EMBL" id="CP002902">
    <property type="protein sequence ID" value="AEJ42191.1"/>
    <property type="molecule type" value="Genomic_DNA"/>
</dbReference>
<dbReference type="Pfam" id="PF10978">
    <property type="entry name" value="DUF2785"/>
    <property type="match status" value="1"/>
</dbReference>
<dbReference type="KEGG" id="aad:TC41_0215"/>
<organism evidence="1 2">
    <name type="scientific">Alicyclobacillus acidocaldarius (strain Tc-4-1)</name>
    <name type="common">Bacillus acidocaldarius</name>
    <dbReference type="NCBI Taxonomy" id="1048834"/>
    <lineage>
        <taxon>Bacteria</taxon>
        <taxon>Bacillati</taxon>
        <taxon>Bacillota</taxon>
        <taxon>Bacilli</taxon>
        <taxon>Bacillales</taxon>
        <taxon>Alicyclobacillaceae</taxon>
        <taxon>Alicyclobacillus</taxon>
    </lineage>
</organism>
<reference evidence="1 2" key="1">
    <citation type="journal article" date="2011" name="J. Bacteriol.">
        <title>Complete Genome Sequence of Alicyclobacillus acidocaldarius Strain Tc-4-1.</title>
        <authorList>
            <person name="Chen Y."/>
            <person name="He Y."/>
            <person name="Zhang B."/>
            <person name="Yang J."/>
            <person name="Li W."/>
            <person name="Dong Z."/>
            <person name="Hu S."/>
        </authorList>
    </citation>
    <scope>NUCLEOTIDE SEQUENCE [LARGE SCALE GENOMIC DNA]</scope>
    <source>
        <strain evidence="1 2">Tc-4-1</strain>
    </source>
</reference>
<evidence type="ECO:0000313" key="2">
    <source>
        <dbReference type="Proteomes" id="UP000000292"/>
    </source>
</evidence>
<name>F8IJ40_ALIAT</name>
<sequence length="168" mass="18589">MIEPLRDLARRDDALLRKAYDECPIELLNRLLAGLHAPDGEVCDEIAYSLFCRLLEMGAIPPEQLAWLFEQLLSDDHLFYGIGRVGDDSVFGRSFSALVAGYILDVDARRRVLERDIVLHAIASIARYASCERDRRGYVPGKGWAHSAAHTADALAACAQHPVAAEAE</sequence>
<dbReference type="STRING" id="1048834.TC41_0215"/>
<dbReference type="HOGENOM" id="CLU_1583103_0_0_9"/>
<dbReference type="OrthoDB" id="7619731at2"/>
<accession>F8IJ40</accession>